<protein>
    <recommendedName>
        <fullName evidence="1">Transposase (putative) YhgA-like domain-containing protein</fullName>
    </recommendedName>
</protein>
<feature type="domain" description="Transposase (putative) YhgA-like" evidence="1">
    <location>
        <begin position="1"/>
        <end position="40"/>
    </location>
</feature>
<reference evidence="3" key="1">
    <citation type="submission" date="2012-02" db="EMBL/GenBank/DDBJ databases">
        <title>Complete genome sequence of Rickettsia montanensis strain OSU 85-930.</title>
        <authorList>
            <person name="Johnson S.L."/>
            <person name="Munk A.C."/>
            <person name="Han S."/>
            <person name="Bruce D.C."/>
            <person name="Dasch G.A."/>
        </authorList>
    </citation>
    <scope>NUCLEOTIDE SEQUENCE [LARGE SCALE GENOMIC DNA]</scope>
    <source>
        <strain evidence="3">OSU 85-930</strain>
    </source>
</reference>
<dbReference type="HOGENOM" id="CLU_1634104_0_0_5"/>
<keyword evidence="3" id="KW-1185">Reference proteome</keyword>
<proteinExistence type="predicted"/>
<name>H8KB36_RICMS</name>
<dbReference type="EMBL" id="CP003340">
    <property type="protein sequence ID" value="AFC73177.1"/>
    <property type="molecule type" value="Genomic_DNA"/>
</dbReference>
<dbReference type="KEGG" id="rmo:MCI_01100"/>
<gene>
    <name evidence="2" type="ordered locus">MCI_01100</name>
</gene>
<accession>H8KB36</accession>
<dbReference type="Pfam" id="PF04754">
    <property type="entry name" value="Transposase_31"/>
    <property type="match status" value="1"/>
</dbReference>
<evidence type="ECO:0000313" key="2">
    <source>
        <dbReference type="EMBL" id="AFC73177.1"/>
    </source>
</evidence>
<evidence type="ECO:0000313" key="3">
    <source>
        <dbReference type="Proteomes" id="UP000008008"/>
    </source>
</evidence>
<dbReference type="AlphaFoldDB" id="H8KB36"/>
<sequence length="162" mass="18932">MEKDSFVERSLKKSIVDILFSAKFNNENGYLFLLLENHKNYNVPTHERDLLKRWQEVADLLPEFIKVNIGIDYIELISSYTLNKIRESDKIKIEKMLKSHLNPALGGNLMNSLAHSWKQEGIEEGRKKEKITMAKEMKKERLSLEAIMKITKLDKKDIGKLK</sequence>
<dbReference type="Proteomes" id="UP000008008">
    <property type="component" value="Chromosome"/>
</dbReference>
<evidence type="ECO:0000259" key="1">
    <source>
        <dbReference type="Pfam" id="PF04754"/>
    </source>
</evidence>
<dbReference type="InterPro" id="IPR006842">
    <property type="entry name" value="Transposase_31"/>
</dbReference>
<organism evidence="2 3">
    <name type="scientific">Rickettsia montanensis (strain OSU 85-930)</name>
    <dbReference type="NCBI Taxonomy" id="1105114"/>
    <lineage>
        <taxon>Bacteria</taxon>
        <taxon>Pseudomonadati</taxon>
        <taxon>Pseudomonadota</taxon>
        <taxon>Alphaproteobacteria</taxon>
        <taxon>Rickettsiales</taxon>
        <taxon>Rickettsiaceae</taxon>
        <taxon>Rickettsieae</taxon>
        <taxon>Rickettsia</taxon>
        <taxon>spotted fever group</taxon>
    </lineage>
</organism>